<dbReference type="EMBL" id="SMBP01000004">
    <property type="protein sequence ID" value="TCU62447.1"/>
    <property type="molecule type" value="Genomic_DNA"/>
</dbReference>
<accession>A0A4R3TLY6</accession>
<organism evidence="2 3">
    <name type="scientific">Longicatena caecimuris</name>
    <dbReference type="NCBI Taxonomy" id="1796635"/>
    <lineage>
        <taxon>Bacteria</taxon>
        <taxon>Bacillati</taxon>
        <taxon>Bacillota</taxon>
        <taxon>Erysipelotrichia</taxon>
        <taxon>Erysipelotrichales</taxon>
        <taxon>Erysipelotrichaceae</taxon>
        <taxon>Longicatena</taxon>
    </lineage>
</organism>
<comment type="caution">
    <text evidence="2">The sequence shown here is derived from an EMBL/GenBank/DDBJ whole genome shotgun (WGS) entry which is preliminary data.</text>
</comment>
<gene>
    <name evidence="2" type="ORF">EDD61_10485</name>
</gene>
<dbReference type="PROSITE" id="PS51677">
    <property type="entry name" value="NODB"/>
    <property type="match status" value="1"/>
</dbReference>
<sequence length="248" mass="28082">MDKQLAKRVFLCCCGFLLVIAMMASVLPSAELIKVSSEKKKVMYLTFDDGPSQNTQEILDILDRFHVKATFFVTAESPDHINMIKEEVKRGHAIGVHTYAHDYKTIYTSVDGYFKDVEKMNDIIEKQTGKRTKILRFPGGVSNTVSRKYASKIMSKLAKKVEEHGYHYYDWNASNGDGNCYTSVDSLINTGLKEVRNQDTVMMLMHDGGANKATVEALPTLLNSYIQQGFEFRIIDDTTPVFHHHIAN</sequence>
<feature type="domain" description="NodB homology" evidence="1">
    <location>
        <begin position="41"/>
        <end position="233"/>
    </location>
</feature>
<dbReference type="InterPro" id="IPR050248">
    <property type="entry name" value="Polysacc_deacetylase_ArnD"/>
</dbReference>
<dbReference type="InterPro" id="IPR011330">
    <property type="entry name" value="Glyco_hydro/deAcase_b/a-brl"/>
</dbReference>
<evidence type="ECO:0000313" key="3">
    <source>
        <dbReference type="Proteomes" id="UP000295773"/>
    </source>
</evidence>
<dbReference type="SUPFAM" id="SSF88713">
    <property type="entry name" value="Glycoside hydrolase/deacetylase"/>
    <property type="match status" value="1"/>
</dbReference>
<dbReference type="Proteomes" id="UP000295773">
    <property type="component" value="Unassembled WGS sequence"/>
</dbReference>
<dbReference type="PANTHER" id="PTHR10587">
    <property type="entry name" value="GLYCOSYL TRANSFERASE-RELATED"/>
    <property type="match status" value="1"/>
</dbReference>
<evidence type="ECO:0000259" key="1">
    <source>
        <dbReference type="PROSITE" id="PS51677"/>
    </source>
</evidence>
<name>A0A4R3TLY6_9FIRM</name>
<dbReference type="RefSeq" id="WP_008690279.1">
    <property type="nucleotide sequence ID" value="NZ_AP024510.1"/>
</dbReference>
<protein>
    <submittedName>
        <fullName evidence="2">Peptidoglycan/xylan/chitin deacetylase (PgdA/CDA1 family)</fullName>
    </submittedName>
</protein>
<dbReference type="GO" id="GO:0005975">
    <property type="term" value="P:carbohydrate metabolic process"/>
    <property type="evidence" value="ECO:0007669"/>
    <property type="project" value="InterPro"/>
</dbReference>
<proteinExistence type="predicted"/>
<dbReference type="Gene3D" id="3.20.20.370">
    <property type="entry name" value="Glycoside hydrolase/deacetylase"/>
    <property type="match status" value="1"/>
</dbReference>
<dbReference type="Pfam" id="PF01522">
    <property type="entry name" value="Polysacc_deac_1"/>
    <property type="match status" value="1"/>
</dbReference>
<dbReference type="InterPro" id="IPR002509">
    <property type="entry name" value="NODB_dom"/>
</dbReference>
<keyword evidence="3" id="KW-1185">Reference proteome</keyword>
<dbReference type="GO" id="GO:0016810">
    <property type="term" value="F:hydrolase activity, acting on carbon-nitrogen (but not peptide) bonds"/>
    <property type="evidence" value="ECO:0007669"/>
    <property type="project" value="InterPro"/>
</dbReference>
<dbReference type="AlphaFoldDB" id="A0A4R3TLY6"/>
<reference evidence="2 3" key="1">
    <citation type="submission" date="2019-03" db="EMBL/GenBank/DDBJ databases">
        <title>Genomic Encyclopedia of Type Strains, Phase IV (KMG-IV): sequencing the most valuable type-strain genomes for metagenomic binning, comparative biology and taxonomic classification.</title>
        <authorList>
            <person name="Goeker M."/>
        </authorList>
    </citation>
    <scope>NUCLEOTIDE SEQUENCE [LARGE SCALE GENOMIC DNA]</scope>
    <source>
        <strain evidence="2 3">DSM 29481</strain>
    </source>
</reference>
<evidence type="ECO:0000313" key="2">
    <source>
        <dbReference type="EMBL" id="TCU62447.1"/>
    </source>
</evidence>
<dbReference type="CDD" id="cd10944">
    <property type="entry name" value="CE4_SmPgdA_like"/>
    <property type="match status" value="1"/>
</dbReference>
<dbReference type="PANTHER" id="PTHR10587:SF125">
    <property type="entry name" value="POLYSACCHARIDE DEACETYLASE YHEN-RELATED"/>
    <property type="match status" value="1"/>
</dbReference>
<dbReference type="GeneID" id="73797028"/>